<dbReference type="Proteomes" id="UP000000238">
    <property type="component" value="Chromosome"/>
</dbReference>
<feature type="domain" description="Tetrapyrrole methylase" evidence="1">
    <location>
        <begin position="46"/>
        <end position="197"/>
    </location>
</feature>
<dbReference type="Gene3D" id="3.40.1010.10">
    <property type="entry name" value="Cobalt-precorrin-4 Transmethylase, Domain 1"/>
    <property type="match status" value="1"/>
</dbReference>
<dbReference type="Pfam" id="PF00590">
    <property type="entry name" value="TP_methylase"/>
    <property type="match status" value="1"/>
</dbReference>
<dbReference type="InterPro" id="IPR014777">
    <property type="entry name" value="4pyrrole_Mease_sub1"/>
</dbReference>
<sequence length="736" mass="83085">MASAYPKYEEHQKHWEELAQGIAALRDKVREVEEGEIPAGSKQGELIILGTGIETIGVSVGDIRLIEEADKVLYCVADPATVVWLKQLRPDALDLYVLYGEDKVRYTTYMQMTEAQLYWVREGLKVVVVFYGHPGVFVLSTHRAIKLARREGYKATMKAGVCALDTLCSDLGIDPCYPGLQTHEATDCLIRRRHLDASLHVVLWQVGLIGEMGYRRQGYLNNKFSYFIHWLQSVYGDDYEVTHYIGSRYPTIDPVIETYKLSALHNPEIQIKITGLSTFYIPPMQAVPTDYQTAVDLGVIEPGQKLLTPRSPLREIDRYGPREMKAFDAFKRFRIPASYQWQDQTAASRFLIELRFDTRLQDLYRRDPLAALEDPRFSGLSDRERAMLASRDSGAIQIAAKGAYIRSPATEAMVTACLTQKSFATGLMRALGNLPKAEARVAFEAWLASRGHQVEWGRLGGAVDFIFRNNLYPWTGIYIEPEQRFVITIIGARKHRHKSILYINDQRIRSFAFEAGAIRWKANAHIPHHGFLRLDIDANGGRRLIGKIWSDASLDGAQPAFVAAEANPERKALSARACGFSECDDLRAVYGEYAVRTDGRFHRDINQFTLSETGLTINQRSVPEFSFSNGALRWRGGDKACHQGEATFLRDPIINTIELYGVTRSNEEDGAFTCYGSSIVQTPPAYCGPSLPDWAAGYVADIVYRNSSKGGLLLWHKWEKFNLTTLIVNRYLTHLL</sequence>
<name>Q2SHF5_HAHCH</name>
<dbReference type="GO" id="GO:0008168">
    <property type="term" value="F:methyltransferase activity"/>
    <property type="evidence" value="ECO:0007669"/>
    <property type="project" value="InterPro"/>
</dbReference>
<dbReference type="InterPro" id="IPR000878">
    <property type="entry name" value="4pyrrol_Mease"/>
</dbReference>
<gene>
    <name evidence="2" type="ordered locus">HCH_03156</name>
</gene>
<dbReference type="InterPro" id="IPR035996">
    <property type="entry name" value="4pyrrol_Methylase_sf"/>
</dbReference>
<keyword evidence="3" id="KW-1185">Reference proteome</keyword>
<organism evidence="2 3">
    <name type="scientific">Hahella chejuensis (strain KCTC 2396)</name>
    <dbReference type="NCBI Taxonomy" id="349521"/>
    <lineage>
        <taxon>Bacteria</taxon>
        <taxon>Pseudomonadati</taxon>
        <taxon>Pseudomonadota</taxon>
        <taxon>Gammaproteobacteria</taxon>
        <taxon>Oceanospirillales</taxon>
        <taxon>Hahellaceae</taxon>
        <taxon>Hahella</taxon>
    </lineage>
</organism>
<dbReference type="KEGG" id="hch:HCH_03156"/>
<proteinExistence type="predicted"/>
<evidence type="ECO:0000313" key="3">
    <source>
        <dbReference type="Proteomes" id="UP000000238"/>
    </source>
</evidence>
<dbReference type="OrthoDB" id="1459304at2"/>
<dbReference type="HOGENOM" id="CLU_011111_0_0_6"/>
<dbReference type="EMBL" id="CP000155">
    <property type="protein sequence ID" value="ABC29919.1"/>
    <property type="molecule type" value="Genomic_DNA"/>
</dbReference>
<dbReference type="SUPFAM" id="SSF53790">
    <property type="entry name" value="Tetrapyrrole methylase"/>
    <property type="match status" value="1"/>
</dbReference>
<reference evidence="2 3" key="1">
    <citation type="journal article" date="2005" name="Nucleic Acids Res.">
        <title>Genomic blueprint of Hahella chejuensis, a marine microbe producing an algicidal agent.</title>
        <authorList>
            <person name="Jeong H."/>
            <person name="Yim J.H."/>
            <person name="Lee C."/>
            <person name="Choi S.-H."/>
            <person name="Park Y.K."/>
            <person name="Yoon S.H."/>
            <person name="Hur C.-G."/>
            <person name="Kang H.-Y."/>
            <person name="Kim D."/>
            <person name="Lee H.H."/>
            <person name="Park K.H."/>
            <person name="Park S.-H."/>
            <person name="Park H.-S."/>
            <person name="Lee H.K."/>
            <person name="Oh T.K."/>
            <person name="Kim J.F."/>
        </authorList>
    </citation>
    <scope>NUCLEOTIDE SEQUENCE [LARGE SCALE GENOMIC DNA]</scope>
    <source>
        <strain evidence="2 3">KCTC 2396</strain>
    </source>
</reference>
<accession>Q2SHF5</accession>
<protein>
    <recommendedName>
        <fullName evidence="1">Tetrapyrrole methylase domain-containing protein</fullName>
    </recommendedName>
</protein>
<dbReference type="AlphaFoldDB" id="Q2SHF5"/>
<evidence type="ECO:0000259" key="1">
    <source>
        <dbReference type="Pfam" id="PF00590"/>
    </source>
</evidence>
<dbReference type="STRING" id="349521.HCH_03156"/>
<evidence type="ECO:0000313" key="2">
    <source>
        <dbReference type="EMBL" id="ABC29919.1"/>
    </source>
</evidence>
<dbReference type="RefSeq" id="WP_011396988.1">
    <property type="nucleotide sequence ID" value="NC_007645.1"/>
</dbReference>
<dbReference type="CDD" id="cd19916">
    <property type="entry name" value="OphMA_like"/>
    <property type="match status" value="1"/>
</dbReference>
<dbReference type="eggNOG" id="COG2875">
    <property type="taxonomic scope" value="Bacteria"/>
</dbReference>